<dbReference type="GO" id="GO:0008476">
    <property type="term" value="F:protein-tyrosine sulfotransferase activity"/>
    <property type="evidence" value="ECO:0007669"/>
    <property type="project" value="InterPro"/>
</dbReference>
<dbReference type="SUPFAM" id="SSF52540">
    <property type="entry name" value="P-loop containing nucleoside triphosphate hydrolases"/>
    <property type="match status" value="1"/>
</dbReference>
<evidence type="ECO:0000256" key="2">
    <source>
        <dbReference type="PROSITE-ProRule" id="PRU00339"/>
    </source>
</evidence>
<comment type="caution">
    <text evidence="3">The sequence shown here is derived from an EMBL/GenBank/DDBJ whole genome shotgun (WGS) entry which is preliminary data.</text>
</comment>
<evidence type="ECO:0000313" key="3">
    <source>
        <dbReference type="EMBL" id="MBP3983068.1"/>
    </source>
</evidence>
<reference evidence="3" key="2">
    <citation type="submission" date="2021-03" db="EMBL/GenBank/DDBJ databases">
        <authorList>
            <person name="Cao W."/>
        </authorList>
    </citation>
    <scope>NUCLEOTIDE SEQUENCE</scope>
    <source>
        <strain evidence="3">110414</strain>
    </source>
</reference>
<protein>
    <submittedName>
        <fullName evidence="3">Sulfotransferase</fullName>
    </submittedName>
</protein>
<dbReference type="Proteomes" id="UP000673447">
    <property type="component" value="Unassembled WGS sequence"/>
</dbReference>
<evidence type="ECO:0000313" key="4">
    <source>
        <dbReference type="Proteomes" id="UP000673447"/>
    </source>
</evidence>
<dbReference type="InterPro" id="IPR027417">
    <property type="entry name" value="P-loop_NTPase"/>
</dbReference>
<evidence type="ECO:0000256" key="1">
    <source>
        <dbReference type="ARBA" id="ARBA00022679"/>
    </source>
</evidence>
<name>A0A940X2K6_9GAMM</name>
<dbReference type="RefSeq" id="WP_210534935.1">
    <property type="nucleotide sequence ID" value="NZ_JAGKTC010000001.1"/>
</dbReference>
<dbReference type="InterPro" id="IPR011990">
    <property type="entry name" value="TPR-like_helical_dom_sf"/>
</dbReference>
<dbReference type="Gene3D" id="3.40.50.300">
    <property type="entry name" value="P-loop containing nucleotide triphosphate hydrolases"/>
    <property type="match status" value="1"/>
</dbReference>
<dbReference type="PANTHER" id="PTHR12788">
    <property type="entry name" value="PROTEIN-TYROSINE SULFOTRANSFERASE 2"/>
    <property type="match status" value="1"/>
</dbReference>
<proteinExistence type="predicted"/>
<dbReference type="InterPro" id="IPR019734">
    <property type="entry name" value="TPR_rpt"/>
</dbReference>
<gene>
    <name evidence="3" type="ORF">J5837_01415</name>
</gene>
<accession>A0A940X2K6</accession>
<dbReference type="AlphaFoldDB" id="A0A940X2K6"/>
<keyword evidence="1" id="KW-0808">Transferase</keyword>
<dbReference type="Gene3D" id="1.25.40.10">
    <property type="entry name" value="Tetratricopeptide repeat domain"/>
    <property type="match status" value="2"/>
</dbReference>
<dbReference type="SUPFAM" id="SSF48452">
    <property type="entry name" value="TPR-like"/>
    <property type="match status" value="1"/>
</dbReference>
<organism evidence="3 4">
    <name type="scientific">Pseudoxanthomonas helianthi</name>
    <dbReference type="NCBI Taxonomy" id="1453541"/>
    <lineage>
        <taxon>Bacteria</taxon>
        <taxon>Pseudomonadati</taxon>
        <taxon>Pseudomonadota</taxon>
        <taxon>Gammaproteobacteria</taxon>
        <taxon>Lysobacterales</taxon>
        <taxon>Lysobacteraceae</taxon>
        <taxon>Pseudoxanthomonas</taxon>
    </lineage>
</organism>
<dbReference type="PROSITE" id="PS50005">
    <property type="entry name" value="TPR"/>
    <property type="match status" value="1"/>
</dbReference>
<dbReference type="Pfam" id="PF13469">
    <property type="entry name" value="Sulfotransfer_3"/>
    <property type="match status" value="1"/>
</dbReference>
<dbReference type="PANTHER" id="PTHR12788:SF10">
    <property type="entry name" value="PROTEIN-TYROSINE SULFOTRANSFERASE"/>
    <property type="match status" value="1"/>
</dbReference>
<keyword evidence="4" id="KW-1185">Reference proteome</keyword>
<reference evidence="3" key="1">
    <citation type="journal article" date="2016" name="Int. J. Syst. Evol. Microbiol.">
        <title>Pseudoxanthomonas helianthi sp. nov., isolated from roots of Jerusalem artichoke (Helianthus tuberosus).</title>
        <authorList>
            <person name="Kittiwongwattana C."/>
            <person name="Thawai C."/>
        </authorList>
    </citation>
    <scope>NUCLEOTIDE SEQUENCE</scope>
    <source>
        <strain evidence="3">110414</strain>
    </source>
</reference>
<sequence length="526" mass="59909">MTQSDVDLQGAWRQAESGYRAGRLGDAEIACRKILSVAPEHPAAHWLLGRVFQAQRRFRLAVHHARVSATYLRHLPLAQRLAVIHGLISIGDYRAAIEELSTVPKDEGLRPSLVAEIASQLAQLDEHREVREWLDYFLERMPHESRLWYFSGNNWKYRGDFEKAVNAYGHSIRLQPDNPYPYLALASIGVRQGAEARIDALERRIRATTEQGSKGVLGYALFKEFDGIGDVDRAWAALREAMQIKKQMARHEARSDELIFEHLGHGARAISERKMQERQTDCLPIFVVGMPRTGTTLLERILGNHPLVAACGELSELRMQFKWETDYYCPGFLDVEAARKAASVDLDSLGRGYIDRVRWRAGGKRWLVDKQPANYLYAHLILKALPEAKMICLRRDAMDSCFGNLKEYFSPGYYEYSYDISDVAVHYRCFSRWADMLSAEFPQQFLSVSYENLVCEPHSQSLRIQEFCGLPVGTGMANIERNMSAVSTASSVQVREPIHTRRISGWKKYATHLGPLRTKLNEMGCI</sequence>
<keyword evidence="2" id="KW-0802">TPR repeat</keyword>
<dbReference type="EMBL" id="JAGKTC010000001">
    <property type="protein sequence ID" value="MBP3983068.1"/>
    <property type="molecule type" value="Genomic_DNA"/>
</dbReference>
<feature type="repeat" description="TPR" evidence="2">
    <location>
        <begin position="145"/>
        <end position="178"/>
    </location>
</feature>
<dbReference type="InterPro" id="IPR026634">
    <property type="entry name" value="TPST-like"/>
</dbReference>